<dbReference type="Proteomes" id="UP000693738">
    <property type="component" value="Unassembled WGS sequence"/>
</dbReference>
<name>A0A8J2J6B1_FUSEQ</name>
<reference evidence="2" key="1">
    <citation type="submission" date="2021-05" db="EMBL/GenBank/DDBJ databases">
        <authorList>
            <person name="Khan N."/>
        </authorList>
    </citation>
    <scope>NUCLEOTIDE SEQUENCE</scope>
</reference>
<evidence type="ECO:0000256" key="1">
    <source>
        <dbReference type="SAM" id="MobiDB-lite"/>
    </source>
</evidence>
<comment type="caution">
    <text evidence="2">The sequence shown here is derived from an EMBL/GenBank/DDBJ whole genome shotgun (WGS) entry which is preliminary data.</text>
</comment>
<protein>
    <recommendedName>
        <fullName evidence="4">Transcription factor</fullName>
    </recommendedName>
</protein>
<organism evidence="2 3">
    <name type="scientific">Fusarium equiseti</name>
    <name type="common">Fusarium scirpi</name>
    <dbReference type="NCBI Taxonomy" id="61235"/>
    <lineage>
        <taxon>Eukaryota</taxon>
        <taxon>Fungi</taxon>
        <taxon>Dikarya</taxon>
        <taxon>Ascomycota</taxon>
        <taxon>Pezizomycotina</taxon>
        <taxon>Sordariomycetes</taxon>
        <taxon>Hypocreomycetidae</taxon>
        <taxon>Hypocreales</taxon>
        <taxon>Nectriaceae</taxon>
        <taxon>Fusarium</taxon>
        <taxon>Fusarium incarnatum-equiseti species complex</taxon>
    </lineage>
</organism>
<gene>
    <name evidence="2" type="ORF">FEQUK3_LOCUS10170</name>
</gene>
<proteinExistence type="predicted"/>
<sequence length="398" mass="45385">MSLTNDRGLTDRPPSNAEFPDSFEKQVRDWVSEFLTGFNKATPLFEINSCNHMLDDWLSSPSPRDPIESAAVLVIIALTHTYRFKRGYQESERLLLCTQKIGANINHIVTNCSKDFTALRVILGLAFLNLYGIDTPIPTESLVGLAVTSCHKFKLHLRPETQTRELREERPMPLNIFNLRRDLAESQGLAQQLMIPVQGSSMTAEERASNIEVSDHMLRNWNATVHNEVWTQRIKNYYIQNGGSIDDPSIAKMFDSGQTIEIPEGDRNSPLIPGNWKMLVESARIRPPSLILVYVKQLTSDRRSLSALEGSIMILFTHTITTIDPSHSEVMQVDLELILEANEVFKTFIEKSMGPRYWKTFRLCLNVFSLALFHHGKLIDYQLMQESEGYIKEEPTDN</sequence>
<dbReference type="EMBL" id="CAJSTJ010000166">
    <property type="protein sequence ID" value="CAG7564424.1"/>
    <property type="molecule type" value="Genomic_DNA"/>
</dbReference>
<accession>A0A8J2J6B1</accession>
<evidence type="ECO:0000313" key="3">
    <source>
        <dbReference type="Proteomes" id="UP000693738"/>
    </source>
</evidence>
<evidence type="ECO:0008006" key="4">
    <source>
        <dbReference type="Google" id="ProtNLM"/>
    </source>
</evidence>
<dbReference type="AlphaFoldDB" id="A0A8J2J6B1"/>
<evidence type="ECO:0000313" key="2">
    <source>
        <dbReference type="EMBL" id="CAG7564424.1"/>
    </source>
</evidence>
<feature type="region of interest" description="Disordered" evidence="1">
    <location>
        <begin position="1"/>
        <end position="20"/>
    </location>
</feature>
<dbReference type="CDD" id="cd12148">
    <property type="entry name" value="fungal_TF_MHR"/>
    <property type="match status" value="1"/>
</dbReference>